<dbReference type="GO" id="GO:0097681">
    <property type="term" value="P:double-strand break repair via alternative nonhomologous end joining"/>
    <property type="evidence" value="ECO:0007669"/>
    <property type="project" value="TreeGrafter"/>
</dbReference>
<evidence type="ECO:0000256" key="3">
    <source>
        <dbReference type="ARBA" id="ARBA00007705"/>
    </source>
</evidence>
<dbReference type="SUPFAM" id="SSF158702">
    <property type="entry name" value="Sec63 N-terminal domain-like"/>
    <property type="match status" value="1"/>
</dbReference>
<dbReference type="Pfam" id="PF20470">
    <property type="entry name" value="HTH_61"/>
    <property type="match status" value="1"/>
</dbReference>
<dbReference type="Gene3D" id="1.10.3380.20">
    <property type="match status" value="1"/>
</dbReference>
<feature type="region of interest" description="Disordered" evidence="16">
    <location>
        <begin position="24"/>
        <end position="104"/>
    </location>
</feature>
<dbReference type="InterPro" id="IPR002298">
    <property type="entry name" value="DNA_polymerase_A"/>
</dbReference>
<dbReference type="InParanoid" id="A0A7R8UGU8"/>
<evidence type="ECO:0000256" key="14">
    <source>
        <dbReference type="ARBA" id="ARBA00049244"/>
    </source>
</evidence>
<dbReference type="SMART" id="SM00490">
    <property type="entry name" value="HELICc"/>
    <property type="match status" value="1"/>
</dbReference>
<dbReference type="Gene3D" id="1.10.150.20">
    <property type="entry name" value="5' to 3' exonuclease, C-terminal subdomain"/>
    <property type="match status" value="1"/>
</dbReference>
<keyword evidence="12" id="KW-0234">DNA repair</keyword>
<dbReference type="CDD" id="cd18795">
    <property type="entry name" value="SF2_C_Ski2"/>
    <property type="match status" value="1"/>
</dbReference>
<evidence type="ECO:0000256" key="5">
    <source>
        <dbReference type="ARBA" id="ARBA00022679"/>
    </source>
</evidence>
<evidence type="ECO:0000259" key="18">
    <source>
        <dbReference type="PROSITE" id="PS51194"/>
    </source>
</evidence>
<feature type="region of interest" description="Disordered" evidence="16">
    <location>
        <begin position="907"/>
        <end position="926"/>
    </location>
</feature>
<comment type="subcellular location">
    <subcellularLocation>
        <location evidence="2">Nucleus</location>
    </subcellularLocation>
</comment>
<dbReference type="Gene3D" id="1.20.1060.10">
    <property type="entry name" value="Taq DNA Polymerase, Chain T, domain 4"/>
    <property type="match status" value="1"/>
</dbReference>
<dbReference type="InterPro" id="IPR001650">
    <property type="entry name" value="Helicase_C-like"/>
</dbReference>
<feature type="domain" description="Helicase ATP-binding" evidence="17">
    <location>
        <begin position="452"/>
        <end position="625"/>
    </location>
</feature>
<keyword evidence="8" id="KW-0227">DNA damage</keyword>
<dbReference type="InterPro" id="IPR001098">
    <property type="entry name" value="DNA-dir_DNA_pol_A_palm_dom"/>
</dbReference>
<sequence>MDFTTSLDFGSSILANIERAEKKFASAGKTATGTKRKEVGSEVIDESPTNKSTKTGKSSKENSKDSLTQSRYRRRALRKNKSDSVLQSKQEPAVKNGNTQKENFSDFFNTPMEFGVFSVEKKVNDAVNANLAEPDKSSNLNRQSPEAEQKELNNLDDMFAESMDFSEQIRFSLKDSPPKKESVINIEDSSFSFRDLDCSEDMVLEKALCNSDLKELGLEFCSESPTVERSTKVAMDPLANGENLHVKELSFMLANQDVANLIVDMSSEMILEEDVKRAPTRNRNTTAAGINRILSQNLTIETEEIINIEETSFIAPVKQSAEKDATAKQEDSLMPSKKEILSVLKSEDVSLKPSQFPVMQASLAKIDSPKDLNLSKCSGPVLNWSLSTDPEETPKKDRLQAENKKESNPPNTHTTALKDIANWNLPPSIIKEYHSKGIRQMFDWQVECLSNPKVLFDHSNLVYSAPTSAGKTLVSEILTLKTVIERKKKALIILPFISVVREKMCYLQDLLTSSGYRVDGFFGGYTPPGGFDNINIAICTIEKANSIINKLLEQNKLDCIGMIVVDEIHLISDPGRGYILELLLAKVTYMCRKNSLKIQVVAMSATLSNIILLQKWLQAEFYVTNFRPVELQEMIKVGTKIYNNKMDLIRELKPEESARFSKDQDHIAQLCIETILIECSVIVFCPSKDWCETLCMHLAGSIFNSIKFGDSISEKLGAQVKKSELEEVKMQLKNCPAGLDSVLSKTVPYGCAFHHAGLTSEERDIIESNFKSGALKILAATSTLSSGVNLPARRVIIRSPLFAGKKMNPLTYKQMIGRAGRTGKDTLGESILICTEANCKAGKELVCSELLPIQSCLSLESSMPLKRALLEVLSSGIANTKDDVHNFLECTLLHIQNSHDSKLDSITETNLDSGNHSGDMETTKEEKDPLNDSLQFLIEYEFIRLQMNEETKEMNYVPTRLGMACLSSSLPPNDGLLLFSELQKSRRCFVLETELHAVYLVTPYSVCYQLQEIDWLLYLDLHERLSSSMKRVAELVGVKESFLVKAMRGHTKLDYKTLQIHKRFYTALALQELVNEVPLNAVSEKYKCSRGLLQSLQQMSSTFAGIVTSFCNALNWTMLALIVSEFKERLFFGVHRDLIDLMRIPDLNAQKARALFNAGITSLVDLANADCFTVEKILFNSVSFDSEKKHDEENEYDANKRKVLRCLYITGKIGLTIKDIAKLLISNARQYLQHEIGVEGVKWSNNDKTEGIIDSSDGEIRNSSTLENNKQIVASNSNCQELSNHKANNETHEEQAVNAGSLKNEDGLTIASHATNKETESPFNTKPARRSKQLSNINLRRSPRNHASASESRSKLETVPKAEVEASKNAKSTTDCKTEPRVSDIFNDSTLDLNSQIEGALGNGQHPNNPVAKCAKPSENKASPAQSSPINKSVEEIVESQTPKTPKSLRGNSTRMLRSRLTQKRLISKAKKQIEGDKKNNFNGIEPKSNKSSSIEISDCASSSLLNNPLHLNSSHILSTSKTEPSSALFNCISILDICGNCALFKKAIDELTNAKHIGLSVSVQKLRHKKRPMIGANLLLNQIQTNKEDDDADFVFDDAFYMTGVSMCTVDNVVFYMNFQNKENENKINRLERVTKIIELLQSDKLTFRIFDAKEQLKALRKCLPELKTIKARIEDPKIASWLLEPDKEMSLKKIVQQYAPECSALMSLCGTCHSNNSVGMNYASSIVGRVRSAIESCVSLHVLEGQLENLERIANGNLEKFYHELEMPVQISLWKMEVIGFPVNEVALGNLSKHILEVMKKLERKMYELHGSRFNLSSTSAVARVLGLHKKPNGRVSTAKQILEKIDSPMSNLILNYRKLGATLNKTIQPLIQNAKNGRIHGSSITFTATGRISMHEPNLQCVAKDFTVDIEGGDSIPISCRSSFSSSDGISLISVDFCQLEMRILTHLSNDSILMKIMQSNDDIFRGIAAQWNKIPLNEVSEQLRNGTKQICYGIIYGMGIKSLAESLKCEIDDATSLLEQFHIAYPGIRQYTNKVVKFAKQNGYVETITGRRRYLPHITSTDETLKGQAERQALNTTIQGSAADIAKKAIIRTERNLEKYRSRMGLDADDVKFVLHLHDELLFEVPEHKVQKVAKVLRISMENSAQLNIPLRVKLKAGKSWGTLQEI</sequence>
<dbReference type="PRINTS" id="PR00868">
    <property type="entry name" value="DNAPOLI"/>
</dbReference>
<evidence type="ECO:0000256" key="8">
    <source>
        <dbReference type="ARBA" id="ARBA00022763"/>
    </source>
</evidence>
<feature type="compositionally biased region" description="Polar residues" evidence="16">
    <location>
        <begin position="1420"/>
        <end position="1431"/>
    </location>
</feature>
<dbReference type="PANTHER" id="PTHR10133">
    <property type="entry name" value="DNA POLYMERASE I"/>
    <property type="match status" value="1"/>
</dbReference>
<comment type="catalytic activity">
    <reaction evidence="14">
        <text>DNA(n) + a 2'-deoxyribonucleoside 5'-triphosphate = DNA(n+1) + diphosphate</text>
        <dbReference type="Rhea" id="RHEA:22508"/>
        <dbReference type="Rhea" id="RHEA-COMP:17339"/>
        <dbReference type="Rhea" id="RHEA-COMP:17340"/>
        <dbReference type="ChEBI" id="CHEBI:33019"/>
        <dbReference type="ChEBI" id="CHEBI:61560"/>
        <dbReference type="ChEBI" id="CHEBI:173112"/>
        <dbReference type="EC" id="2.7.7.7"/>
    </reaction>
</comment>
<dbReference type="Pfam" id="PF21099">
    <property type="entry name" value="POLQ_helical"/>
    <property type="match status" value="1"/>
</dbReference>
<dbReference type="GO" id="GO:0003887">
    <property type="term" value="F:DNA-directed DNA polymerase activity"/>
    <property type="evidence" value="ECO:0007669"/>
    <property type="project" value="UniProtKB-KW"/>
</dbReference>
<keyword evidence="5" id="KW-0808">Transferase</keyword>
<dbReference type="PROSITE" id="PS51194">
    <property type="entry name" value="HELICASE_CTER"/>
    <property type="match status" value="1"/>
</dbReference>
<name>A0A7R8UGU8_HERIL</name>
<evidence type="ECO:0000256" key="12">
    <source>
        <dbReference type="ARBA" id="ARBA00023204"/>
    </source>
</evidence>
<dbReference type="Pfam" id="PF00270">
    <property type="entry name" value="DEAD"/>
    <property type="match status" value="1"/>
</dbReference>
<dbReference type="GO" id="GO:0006261">
    <property type="term" value="P:DNA-templated DNA replication"/>
    <property type="evidence" value="ECO:0007669"/>
    <property type="project" value="InterPro"/>
</dbReference>
<dbReference type="FunFam" id="3.40.50.300:FF:000813">
    <property type="entry name" value="helicase POLQ-like isoform X1"/>
    <property type="match status" value="1"/>
</dbReference>
<comment type="cofactor">
    <cofactor evidence="1">
        <name>Mg(2+)</name>
        <dbReference type="ChEBI" id="CHEBI:18420"/>
    </cofactor>
</comment>
<dbReference type="InterPro" id="IPR046931">
    <property type="entry name" value="HTH_61"/>
</dbReference>
<feature type="compositionally biased region" description="Polar residues" evidence="16">
    <location>
        <begin position="1439"/>
        <end position="1452"/>
    </location>
</feature>
<protein>
    <recommendedName>
        <fullName evidence="15">DNA polymerase theta</fullName>
        <ecNumber evidence="4">2.7.7.7</ecNumber>
    </recommendedName>
</protein>
<evidence type="ECO:0000259" key="17">
    <source>
        <dbReference type="PROSITE" id="PS51192"/>
    </source>
</evidence>
<evidence type="ECO:0000256" key="11">
    <source>
        <dbReference type="ARBA" id="ARBA00022932"/>
    </source>
</evidence>
<dbReference type="GO" id="GO:0005524">
    <property type="term" value="F:ATP binding"/>
    <property type="evidence" value="ECO:0007669"/>
    <property type="project" value="UniProtKB-KW"/>
</dbReference>
<dbReference type="InterPro" id="IPR036397">
    <property type="entry name" value="RNaseH_sf"/>
</dbReference>
<dbReference type="InterPro" id="IPR014001">
    <property type="entry name" value="Helicase_ATP-bd"/>
</dbReference>
<dbReference type="CDD" id="cd18026">
    <property type="entry name" value="DEXHc_POLQ-like"/>
    <property type="match status" value="1"/>
</dbReference>
<feature type="compositionally biased region" description="Polar residues" evidence="16">
    <location>
        <begin position="907"/>
        <end position="916"/>
    </location>
</feature>
<feature type="region of interest" description="Disordered" evidence="16">
    <location>
        <begin position="383"/>
        <end position="414"/>
    </location>
</feature>
<reference evidence="19 20" key="1">
    <citation type="submission" date="2020-11" db="EMBL/GenBank/DDBJ databases">
        <authorList>
            <person name="Wallbank WR R."/>
            <person name="Pardo Diaz C."/>
            <person name="Kozak K."/>
            <person name="Martin S."/>
            <person name="Jiggins C."/>
            <person name="Moest M."/>
            <person name="Warren A I."/>
            <person name="Generalovic N T."/>
            <person name="Byers J.R.P. K."/>
            <person name="Montejo-Kovacevich G."/>
            <person name="Yen C E."/>
        </authorList>
    </citation>
    <scope>NUCLEOTIDE SEQUENCE [LARGE SCALE GENOMIC DNA]</scope>
</reference>
<dbReference type="PROSITE" id="PS51192">
    <property type="entry name" value="HELICASE_ATP_BIND_1"/>
    <property type="match status" value="1"/>
</dbReference>
<evidence type="ECO:0000256" key="16">
    <source>
        <dbReference type="SAM" id="MobiDB-lite"/>
    </source>
</evidence>
<keyword evidence="20" id="KW-1185">Reference proteome</keyword>
<evidence type="ECO:0000256" key="10">
    <source>
        <dbReference type="ARBA" id="ARBA00022840"/>
    </source>
</evidence>
<feature type="domain" description="Helicase C-terminal" evidence="18">
    <location>
        <begin position="671"/>
        <end position="888"/>
    </location>
</feature>
<evidence type="ECO:0000256" key="4">
    <source>
        <dbReference type="ARBA" id="ARBA00012417"/>
    </source>
</evidence>
<dbReference type="SMART" id="SM00482">
    <property type="entry name" value="POLAc"/>
    <property type="match status" value="1"/>
</dbReference>
<dbReference type="FunFam" id="1.10.150.20:FF:000070">
    <property type="entry name" value="DNA polymerase I, putative"/>
    <property type="match status" value="1"/>
</dbReference>
<dbReference type="InterPro" id="IPR036390">
    <property type="entry name" value="WH_DNA-bd_sf"/>
</dbReference>
<evidence type="ECO:0000313" key="20">
    <source>
        <dbReference type="Proteomes" id="UP000594454"/>
    </source>
</evidence>
<dbReference type="SUPFAM" id="SSF52540">
    <property type="entry name" value="P-loop containing nucleoside triphosphate hydrolases"/>
    <property type="match status" value="1"/>
</dbReference>
<dbReference type="EC" id="2.7.7.7" evidence="4"/>
<dbReference type="GO" id="GO:0005634">
    <property type="term" value="C:nucleus"/>
    <property type="evidence" value="ECO:0007669"/>
    <property type="project" value="UniProtKB-SubCell"/>
</dbReference>
<dbReference type="InterPro" id="IPR048960">
    <property type="entry name" value="POLQ-like_helical"/>
</dbReference>
<dbReference type="GO" id="GO:0003677">
    <property type="term" value="F:DNA binding"/>
    <property type="evidence" value="ECO:0007669"/>
    <property type="project" value="InterPro"/>
</dbReference>
<gene>
    <name evidence="19" type="ORF">HERILL_LOCUS3783</name>
</gene>
<evidence type="ECO:0000256" key="13">
    <source>
        <dbReference type="ARBA" id="ARBA00023242"/>
    </source>
</evidence>
<feature type="compositionally biased region" description="Basic and acidic residues" evidence="16">
    <location>
        <begin position="392"/>
        <end position="407"/>
    </location>
</feature>
<dbReference type="Pfam" id="PF00271">
    <property type="entry name" value="Helicase_C"/>
    <property type="match status" value="1"/>
</dbReference>
<keyword evidence="9" id="KW-0378">Hydrolase</keyword>
<dbReference type="SUPFAM" id="SSF56672">
    <property type="entry name" value="DNA/RNA polymerases"/>
    <property type="match status" value="1"/>
</dbReference>
<evidence type="ECO:0000313" key="19">
    <source>
        <dbReference type="EMBL" id="CAD7080638.1"/>
    </source>
</evidence>
<keyword evidence="13" id="KW-0539">Nucleus</keyword>
<dbReference type="FunFam" id="1.10.3380.20:FF:000001">
    <property type="entry name" value="DNA polymerase theta"/>
    <property type="match status" value="1"/>
</dbReference>
<dbReference type="CDD" id="cd08638">
    <property type="entry name" value="DNA_pol_A_theta"/>
    <property type="match status" value="1"/>
</dbReference>
<feature type="compositionally biased region" description="Low complexity" evidence="16">
    <location>
        <begin position="47"/>
        <end position="56"/>
    </location>
</feature>
<dbReference type="PANTHER" id="PTHR10133:SF62">
    <property type="entry name" value="DNA POLYMERASE THETA"/>
    <property type="match status" value="1"/>
</dbReference>
<accession>A0A7R8UGU8</accession>
<feature type="compositionally biased region" description="Polar residues" evidence="16">
    <location>
        <begin position="83"/>
        <end position="104"/>
    </location>
</feature>
<keyword evidence="10" id="KW-0067">ATP-binding</keyword>
<dbReference type="InterPro" id="IPR011545">
    <property type="entry name" value="DEAD/DEAH_box_helicase_dom"/>
</dbReference>
<keyword evidence="7" id="KW-0547">Nucleotide-binding</keyword>
<organism evidence="19 20">
    <name type="scientific">Hermetia illucens</name>
    <name type="common">Black soldier fly</name>
    <dbReference type="NCBI Taxonomy" id="343691"/>
    <lineage>
        <taxon>Eukaryota</taxon>
        <taxon>Metazoa</taxon>
        <taxon>Ecdysozoa</taxon>
        <taxon>Arthropoda</taxon>
        <taxon>Hexapoda</taxon>
        <taxon>Insecta</taxon>
        <taxon>Pterygota</taxon>
        <taxon>Neoptera</taxon>
        <taxon>Endopterygota</taxon>
        <taxon>Diptera</taxon>
        <taxon>Brachycera</taxon>
        <taxon>Stratiomyomorpha</taxon>
        <taxon>Stratiomyidae</taxon>
        <taxon>Hermetiinae</taxon>
        <taxon>Hermetia</taxon>
    </lineage>
</organism>
<feature type="region of interest" description="Disordered" evidence="16">
    <location>
        <begin position="1313"/>
        <end position="1383"/>
    </location>
</feature>
<feature type="region of interest" description="Disordered" evidence="16">
    <location>
        <begin position="1398"/>
        <end position="1452"/>
    </location>
</feature>
<dbReference type="OrthoDB" id="275278at2759"/>
<dbReference type="SUPFAM" id="SSF46785">
    <property type="entry name" value="Winged helix' DNA-binding domain"/>
    <property type="match status" value="1"/>
</dbReference>
<evidence type="ECO:0000256" key="9">
    <source>
        <dbReference type="ARBA" id="ARBA00022801"/>
    </source>
</evidence>
<feature type="compositionally biased region" description="Polar residues" evidence="16">
    <location>
        <begin position="1333"/>
        <end position="1351"/>
    </location>
</feature>
<evidence type="ECO:0000256" key="6">
    <source>
        <dbReference type="ARBA" id="ARBA00022695"/>
    </source>
</evidence>
<dbReference type="Pfam" id="PF00476">
    <property type="entry name" value="DNA_pol_A"/>
    <property type="match status" value="1"/>
</dbReference>
<evidence type="ECO:0000256" key="1">
    <source>
        <dbReference type="ARBA" id="ARBA00001946"/>
    </source>
</evidence>
<dbReference type="Gene3D" id="3.30.420.10">
    <property type="entry name" value="Ribonuclease H-like superfamily/Ribonuclease H"/>
    <property type="match status" value="1"/>
</dbReference>
<dbReference type="InterPro" id="IPR043502">
    <property type="entry name" value="DNA/RNA_pol_sf"/>
</dbReference>
<evidence type="ECO:0000256" key="2">
    <source>
        <dbReference type="ARBA" id="ARBA00004123"/>
    </source>
</evidence>
<evidence type="ECO:0000256" key="15">
    <source>
        <dbReference type="ARBA" id="ARBA00074669"/>
    </source>
</evidence>
<dbReference type="Gene3D" id="3.40.50.300">
    <property type="entry name" value="P-loop containing nucleotide triphosphate hydrolases"/>
    <property type="match status" value="2"/>
</dbReference>
<dbReference type="GO" id="GO:0016787">
    <property type="term" value="F:hydrolase activity"/>
    <property type="evidence" value="ECO:0007669"/>
    <property type="project" value="UniProtKB-KW"/>
</dbReference>
<dbReference type="Proteomes" id="UP000594454">
    <property type="component" value="Chromosome 2"/>
</dbReference>
<dbReference type="FunCoup" id="A0A7R8UGU8">
    <property type="interactions" value="833"/>
</dbReference>
<dbReference type="Gene3D" id="3.30.70.370">
    <property type="match status" value="1"/>
</dbReference>
<dbReference type="InterPro" id="IPR027417">
    <property type="entry name" value="P-loop_NTPase"/>
</dbReference>
<feature type="compositionally biased region" description="Basic and acidic residues" evidence="16">
    <location>
        <begin position="1352"/>
        <end position="1382"/>
    </location>
</feature>
<keyword evidence="6" id="KW-0548">Nucleotidyltransferase</keyword>
<proteinExistence type="inferred from homology"/>
<evidence type="ECO:0000256" key="7">
    <source>
        <dbReference type="ARBA" id="ARBA00022741"/>
    </source>
</evidence>
<comment type="similarity">
    <text evidence="3">Belongs to the DNA polymerase type-A family.</text>
</comment>
<dbReference type="EMBL" id="LR899010">
    <property type="protein sequence ID" value="CAD7080638.1"/>
    <property type="molecule type" value="Genomic_DNA"/>
</dbReference>
<keyword evidence="11" id="KW-0239">DNA-directed DNA polymerase</keyword>
<dbReference type="SMART" id="SM00487">
    <property type="entry name" value="DEXDc"/>
    <property type="match status" value="1"/>
</dbReference>